<gene>
    <name evidence="2" type="ORF">AKJ29_03775</name>
</gene>
<dbReference type="STRING" id="154981.AKJ29_03775"/>
<accession>A0A0P7KE33</accession>
<dbReference type="InterPro" id="IPR036844">
    <property type="entry name" value="Hint_dom_sf"/>
</dbReference>
<dbReference type="EMBL" id="LKBA01000024">
    <property type="protein sequence ID" value="KPN61736.1"/>
    <property type="molecule type" value="Genomic_DNA"/>
</dbReference>
<evidence type="ECO:0000313" key="2">
    <source>
        <dbReference type="EMBL" id="KPN61736.1"/>
    </source>
</evidence>
<dbReference type="Pfam" id="PF13403">
    <property type="entry name" value="Hint_2"/>
    <property type="match status" value="1"/>
</dbReference>
<sequence>MCSDPSAARLVAKSRRLLAGSVSWIGVRGAGKLWFNRCGLIGGSRDVAPSAACPASSDPGPQGLIATGTIVIEARLEPRPGQPAPVLRYGAREGWLRGMMITYHPDDHRVVVDMVQGDELRRASVHVAPIIGECDLRITYSWDAPCRSGVLSVEHLEAETLHQTRFRDPLPLPYSDAERMLRGQAVAGERGKILMLGIARGIAPVALAPGLASGSLIDTPMGPRAVETLTAGDLVLSTSGEAHRVRYLASRQVPAVGLMRPMTLRAPFMGLSRDLVLLPDQRLVLTGSDAEYLYGRDSVMIQARHLHHFRAASQHETGPLIRYHAVLLDSHECLSVQGLCAESLFVGPMVPDILRTTVLSGLPPLSVPIHRLMPTPTLSQFEARNLVSAIYA</sequence>
<reference evidence="2 3" key="1">
    <citation type="submission" date="2015-09" db="EMBL/GenBank/DDBJ databases">
        <title>Draft genome sequence of Aliiroseovarius crassostreae CV919-312TSm, the causative agent of Roseovarius Oyster Disease (formerly Juvenile Oyster Disease).</title>
        <authorList>
            <person name="Kessner L."/>
            <person name="Spinard E."/>
            <person name="Nelson D."/>
        </authorList>
    </citation>
    <scope>NUCLEOTIDE SEQUENCE [LARGE SCALE GENOMIC DNA]</scope>
    <source>
        <strain evidence="2 3">CV919-312</strain>
    </source>
</reference>
<evidence type="ECO:0000313" key="3">
    <source>
        <dbReference type="Proteomes" id="UP000050471"/>
    </source>
</evidence>
<dbReference type="Proteomes" id="UP000050471">
    <property type="component" value="Unassembled WGS sequence"/>
</dbReference>
<feature type="domain" description="Hedgehog/Intein (Hint)" evidence="1">
    <location>
        <begin position="210"/>
        <end position="347"/>
    </location>
</feature>
<keyword evidence="3" id="KW-1185">Reference proteome</keyword>
<proteinExistence type="predicted"/>
<evidence type="ECO:0000259" key="1">
    <source>
        <dbReference type="Pfam" id="PF13403"/>
    </source>
</evidence>
<organism evidence="2 3">
    <name type="scientific">Aliiroseovarius crassostreae</name>
    <dbReference type="NCBI Taxonomy" id="154981"/>
    <lineage>
        <taxon>Bacteria</taxon>
        <taxon>Pseudomonadati</taxon>
        <taxon>Pseudomonadota</taxon>
        <taxon>Alphaproteobacteria</taxon>
        <taxon>Rhodobacterales</taxon>
        <taxon>Paracoccaceae</taxon>
        <taxon>Aliiroseovarius</taxon>
    </lineage>
</organism>
<dbReference type="SUPFAM" id="SSF51294">
    <property type="entry name" value="Hedgehog/intein (Hint) domain"/>
    <property type="match status" value="1"/>
</dbReference>
<name>A0A0P7KE33_9RHOB</name>
<dbReference type="InterPro" id="IPR028992">
    <property type="entry name" value="Hedgehog/Intein_dom"/>
</dbReference>
<protein>
    <recommendedName>
        <fullName evidence="1">Hedgehog/Intein (Hint) domain-containing protein</fullName>
    </recommendedName>
</protein>
<dbReference type="AlphaFoldDB" id="A0A0P7KE33"/>
<comment type="caution">
    <text evidence="2">The sequence shown here is derived from an EMBL/GenBank/DDBJ whole genome shotgun (WGS) entry which is preliminary data.</text>
</comment>